<accession>A0A6C0LV09</accession>
<feature type="transmembrane region" description="Helical" evidence="1">
    <location>
        <begin position="57"/>
        <end position="76"/>
    </location>
</feature>
<name>A0A6C0LV09_9ZZZZ</name>
<keyword evidence="1" id="KW-0812">Transmembrane</keyword>
<keyword evidence="1" id="KW-0472">Membrane</keyword>
<organism evidence="2">
    <name type="scientific">viral metagenome</name>
    <dbReference type="NCBI Taxonomy" id="1070528"/>
    <lineage>
        <taxon>unclassified sequences</taxon>
        <taxon>metagenomes</taxon>
        <taxon>organismal metagenomes</taxon>
    </lineage>
</organism>
<feature type="transmembrane region" description="Helical" evidence="1">
    <location>
        <begin position="6"/>
        <end position="24"/>
    </location>
</feature>
<dbReference type="EMBL" id="MN740577">
    <property type="protein sequence ID" value="QHU34676.1"/>
    <property type="molecule type" value="Genomic_DNA"/>
</dbReference>
<dbReference type="AlphaFoldDB" id="A0A6C0LV09"/>
<protein>
    <submittedName>
        <fullName evidence="2">Uncharacterized protein</fullName>
    </submittedName>
</protein>
<keyword evidence="1" id="KW-1133">Transmembrane helix</keyword>
<proteinExistence type="predicted"/>
<evidence type="ECO:0000313" key="2">
    <source>
        <dbReference type="EMBL" id="QHU34676.1"/>
    </source>
</evidence>
<feature type="transmembrane region" description="Helical" evidence="1">
    <location>
        <begin position="31"/>
        <end position="51"/>
    </location>
</feature>
<evidence type="ECO:0000256" key="1">
    <source>
        <dbReference type="SAM" id="Phobius"/>
    </source>
</evidence>
<reference evidence="2" key="1">
    <citation type="journal article" date="2020" name="Nature">
        <title>Giant virus diversity and host interactions through global metagenomics.</title>
        <authorList>
            <person name="Schulz F."/>
            <person name="Roux S."/>
            <person name="Paez-Espino D."/>
            <person name="Jungbluth S."/>
            <person name="Walsh D.A."/>
            <person name="Denef V.J."/>
            <person name="McMahon K.D."/>
            <person name="Konstantinidis K.T."/>
            <person name="Eloe-Fadrosh E.A."/>
            <person name="Kyrpides N.C."/>
            <person name="Woyke T."/>
        </authorList>
    </citation>
    <scope>NUCLEOTIDE SEQUENCE</scope>
    <source>
        <strain evidence="2">GVMAG-S-1016713-169</strain>
    </source>
</reference>
<sequence>MNLRIKFLYLILFLIISILFLLALRYFNKTLVRLGVFFGLLFGLLILNWLYPSPEQVYISYSLGMAIGTIVYMILYHKYK</sequence>